<protein>
    <submittedName>
        <fullName evidence="3">Uncharacterized protein</fullName>
    </submittedName>
</protein>
<dbReference type="EMBL" id="JAPVEB010000003">
    <property type="protein sequence ID" value="KAJ5271240.1"/>
    <property type="molecule type" value="Genomic_DNA"/>
</dbReference>
<keyword evidence="4" id="KW-1185">Reference proteome</keyword>
<name>A0ABQ8WMH7_PENCH</name>
<reference evidence="3 4" key="1">
    <citation type="journal article" date="2023" name="IMA Fungus">
        <title>Comparative genomic study of the Penicillium genus elucidates a diverse pangenome and 15 lateral gene transfer events.</title>
        <authorList>
            <person name="Petersen C."/>
            <person name="Sorensen T."/>
            <person name="Nielsen M.R."/>
            <person name="Sondergaard T.E."/>
            <person name="Sorensen J.L."/>
            <person name="Fitzpatrick D.A."/>
            <person name="Frisvad J.C."/>
            <person name="Nielsen K.L."/>
        </authorList>
    </citation>
    <scope>NUCLEOTIDE SEQUENCE [LARGE SCALE GENOMIC DNA]</scope>
    <source>
        <strain evidence="3 4">IBT 3361</strain>
    </source>
</reference>
<proteinExistence type="predicted"/>
<keyword evidence="2" id="KW-0472">Membrane</keyword>
<evidence type="ECO:0000256" key="2">
    <source>
        <dbReference type="SAM" id="Phobius"/>
    </source>
</evidence>
<dbReference type="Proteomes" id="UP001220256">
    <property type="component" value="Unassembled WGS sequence"/>
</dbReference>
<gene>
    <name evidence="3" type="ORF">N7505_006998</name>
</gene>
<keyword evidence="2" id="KW-1133">Transmembrane helix</keyword>
<feature type="transmembrane region" description="Helical" evidence="2">
    <location>
        <begin position="135"/>
        <end position="159"/>
    </location>
</feature>
<sequence length="211" mass="21948">MLGVMDITVLIAQIQLWKIHRVRLAVVGIHYGRPPFVEFADSIVPAGGLAGAQVTYNSTSKLWACCTYNGGKPDCSEPTDEVFPAPGPSSLKTIIYLPTTGSVTYSTPSATTTSVSNTNTSSTSLSSSSDISPGAAAGIGVGVGAGIVLAAAAIAFVLLKRRRLSKINKLNPADSEPSQQPIVAELVNERIIPELDNGRTLHELANSKAGS</sequence>
<comment type="caution">
    <text evidence="3">The sequence shown here is derived from an EMBL/GenBank/DDBJ whole genome shotgun (WGS) entry which is preliminary data.</text>
</comment>
<feature type="region of interest" description="Disordered" evidence="1">
    <location>
        <begin position="107"/>
        <end position="129"/>
    </location>
</feature>
<organism evidence="3 4">
    <name type="scientific">Penicillium chrysogenum</name>
    <name type="common">Penicillium notatum</name>
    <dbReference type="NCBI Taxonomy" id="5076"/>
    <lineage>
        <taxon>Eukaryota</taxon>
        <taxon>Fungi</taxon>
        <taxon>Dikarya</taxon>
        <taxon>Ascomycota</taxon>
        <taxon>Pezizomycotina</taxon>
        <taxon>Eurotiomycetes</taxon>
        <taxon>Eurotiomycetidae</taxon>
        <taxon>Eurotiales</taxon>
        <taxon>Aspergillaceae</taxon>
        <taxon>Penicillium</taxon>
        <taxon>Penicillium chrysogenum species complex</taxon>
    </lineage>
</organism>
<evidence type="ECO:0000256" key="1">
    <source>
        <dbReference type="SAM" id="MobiDB-lite"/>
    </source>
</evidence>
<evidence type="ECO:0000313" key="3">
    <source>
        <dbReference type="EMBL" id="KAJ5271240.1"/>
    </source>
</evidence>
<evidence type="ECO:0000313" key="4">
    <source>
        <dbReference type="Proteomes" id="UP001220256"/>
    </source>
</evidence>
<keyword evidence="2" id="KW-0812">Transmembrane</keyword>
<accession>A0ABQ8WMH7</accession>